<dbReference type="RefSeq" id="WP_022875773.1">
    <property type="nucleotide sequence ID" value="NZ_CP032549.1"/>
</dbReference>
<accession>A0A6H0SN04</accession>
<evidence type="ECO:0000313" key="4">
    <source>
        <dbReference type="EMBL" id="QIV88684.1"/>
    </source>
</evidence>
<dbReference type="SUPFAM" id="SSF46785">
    <property type="entry name" value="Winged helix' DNA-binding domain"/>
    <property type="match status" value="1"/>
</dbReference>
<feature type="binding site" evidence="2">
    <location>
        <begin position="228"/>
        <end position="235"/>
    </location>
    <ligand>
        <name>ATP</name>
        <dbReference type="ChEBI" id="CHEBI:30616"/>
    </ligand>
</feature>
<keyword evidence="5" id="KW-1185">Reference proteome</keyword>
<dbReference type="AlphaFoldDB" id="A0A6H0SN04"/>
<organism evidence="4 5">
    <name type="scientific">Glutamicibacter mishrai</name>
    <dbReference type="NCBI Taxonomy" id="1775880"/>
    <lineage>
        <taxon>Bacteria</taxon>
        <taxon>Bacillati</taxon>
        <taxon>Actinomycetota</taxon>
        <taxon>Actinomycetes</taxon>
        <taxon>Micrococcales</taxon>
        <taxon>Micrococcaceae</taxon>
        <taxon>Glutamicibacter</taxon>
    </lineage>
</organism>
<evidence type="ECO:0000256" key="1">
    <source>
        <dbReference type="PIRSR" id="PIRSR640198-1"/>
    </source>
</evidence>
<dbReference type="Proteomes" id="UP000502331">
    <property type="component" value="Chromosome"/>
</dbReference>
<dbReference type="PANTHER" id="PTHR13504:SF38">
    <property type="entry name" value="FIDO DOMAIN-CONTAINING PROTEIN"/>
    <property type="match status" value="1"/>
</dbReference>
<evidence type="ECO:0000256" key="2">
    <source>
        <dbReference type="PIRSR" id="PIRSR640198-2"/>
    </source>
</evidence>
<keyword evidence="2" id="KW-0067">ATP-binding</keyword>
<feature type="domain" description="Fido" evidence="3">
    <location>
        <begin position="140"/>
        <end position="288"/>
    </location>
</feature>
<dbReference type="PROSITE" id="PS51459">
    <property type="entry name" value="FIDO"/>
    <property type="match status" value="1"/>
</dbReference>
<dbReference type="PANTHER" id="PTHR13504">
    <property type="entry name" value="FIDO DOMAIN-CONTAINING PROTEIN DDB_G0283145"/>
    <property type="match status" value="1"/>
</dbReference>
<dbReference type="InterPro" id="IPR036388">
    <property type="entry name" value="WH-like_DNA-bd_sf"/>
</dbReference>
<feature type="active site" evidence="1">
    <location>
        <position position="224"/>
    </location>
</feature>
<proteinExistence type="predicted"/>
<name>A0A6H0SN04_9MICC</name>
<dbReference type="InterPro" id="IPR003812">
    <property type="entry name" value="Fido"/>
</dbReference>
<dbReference type="InterPro" id="IPR040198">
    <property type="entry name" value="Fido_containing"/>
</dbReference>
<dbReference type="InterPro" id="IPR036390">
    <property type="entry name" value="WH_DNA-bd_sf"/>
</dbReference>
<gene>
    <name evidence="4" type="ORF">D3791_06850</name>
</gene>
<dbReference type="InterPro" id="IPR036597">
    <property type="entry name" value="Fido-like_dom_sf"/>
</dbReference>
<evidence type="ECO:0000313" key="5">
    <source>
        <dbReference type="Proteomes" id="UP000502331"/>
    </source>
</evidence>
<dbReference type="EMBL" id="CP032549">
    <property type="protein sequence ID" value="QIV88684.1"/>
    <property type="molecule type" value="Genomic_DNA"/>
</dbReference>
<dbReference type="Pfam" id="PF02661">
    <property type="entry name" value="Fic"/>
    <property type="match status" value="1"/>
</dbReference>
<dbReference type="Gene3D" id="1.10.3290.10">
    <property type="entry name" value="Fido-like domain"/>
    <property type="match status" value="1"/>
</dbReference>
<dbReference type="SUPFAM" id="SSF140931">
    <property type="entry name" value="Fic-like"/>
    <property type="match status" value="1"/>
</dbReference>
<sequence length="398" mass="43626">MSNPDSWPQLAYEEHIWESSAHFWGVNAEYTNTGLRYAAAIPPQIASQSISGLNASTLRHAEQATMELIRFDQELGSMIANFAPVLLRSESASSSQIENLSASARAIFSAELGLIKSRNAEMIAANTKAMEAAIDLAEEISSGSILKMHEVLMSSQNIHAPGQWRDEPVWIGTNSHSPHGAEYVAPHSARVPELVDDLVLFLQRQDIPPLVQVALVHAQFEAIHPFTDGNGRTGRALAQSTLRHRGITRNVAMPVSAGLLADIDGYHQALTDYRQGKPEAIIQAFSAASLRAVANTRQLVTEITELRNSWNDRFHARKSSNAWAILDLLMTQPVVTAATAAQHLGVKTPNVYPPLKALVEAGVLQSKNEHKLGLFWRSDEVLQAIDRFAKRAGKRSKS</sequence>
<evidence type="ECO:0000259" key="3">
    <source>
        <dbReference type="PROSITE" id="PS51459"/>
    </source>
</evidence>
<dbReference type="Gene3D" id="1.10.10.10">
    <property type="entry name" value="Winged helix-like DNA-binding domain superfamily/Winged helix DNA-binding domain"/>
    <property type="match status" value="1"/>
</dbReference>
<dbReference type="GO" id="GO:0005524">
    <property type="term" value="F:ATP binding"/>
    <property type="evidence" value="ECO:0007669"/>
    <property type="project" value="UniProtKB-KW"/>
</dbReference>
<keyword evidence="2" id="KW-0547">Nucleotide-binding</keyword>
<protein>
    <submittedName>
        <fullName evidence="4">Fic family protein</fullName>
    </submittedName>
</protein>
<reference evidence="4 5" key="1">
    <citation type="submission" date="2018-09" db="EMBL/GenBank/DDBJ databases">
        <title>Glutamicibacter mishrai S5-52T (LMG 29155T = KCTC 39846T).</title>
        <authorList>
            <person name="Das S.K."/>
        </authorList>
    </citation>
    <scope>NUCLEOTIDE SEQUENCE [LARGE SCALE GENOMIC DNA]</scope>
    <source>
        <strain evidence="4 5">S5-52</strain>
    </source>
</reference>